<name>A0A6A6NXW6_9PEZI</name>
<sequence length="218" mass="24746">MSSYAMYALTDKLAKECCAQAEYRIPGAEEKGAEIETGEGGMHVGVGEGWWYEQLHLPVNFNTWAQVTFLHQYLLLTRLRQLPPESSREWQQQLVNHIFHAAEDRMVQQHRIDSASVRNAYKRDLFYQWRGVIAAYDEGIIGSDAVLATALWRNLFGGREDVDAVSLATVVAYVRRWVAYLDGAGDEDVLGGNVGFGGEERDRQIVLPTSWALRFYEL</sequence>
<dbReference type="InterPro" id="IPR007129">
    <property type="entry name" value="Ubiqinol_cyt_c_chaperone_CPB3"/>
</dbReference>
<keyword evidence="4" id="KW-1185">Reference proteome</keyword>
<protein>
    <submittedName>
        <fullName evidence="3">Ubiquinol cytochrome-c reductase assembly protein Cbp3</fullName>
    </submittedName>
</protein>
<dbReference type="InterPro" id="IPR021150">
    <property type="entry name" value="Ubiq_cyt_c_chap"/>
</dbReference>
<accession>A0A6A6NXW6</accession>
<dbReference type="GO" id="GO:0034551">
    <property type="term" value="P:mitochondrial respiratory chain complex III assembly"/>
    <property type="evidence" value="ECO:0007669"/>
    <property type="project" value="TreeGrafter"/>
</dbReference>
<comment type="similarity">
    <text evidence="1">Belongs to the CBP3 family.</text>
</comment>
<gene>
    <name evidence="3" type="ORF">BDY21DRAFT_386507</name>
</gene>
<dbReference type="AlphaFoldDB" id="A0A6A6NXW6"/>
<organism evidence="3 4">
    <name type="scientific">Lineolata rhizophorae</name>
    <dbReference type="NCBI Taxonomy" id="578093"/>
    <lineage>
        <taxon>Eukaryota</taxon>
        <taxon>Fungi</taxon>
        <taxon>Dikarya</taxon>
        <taxon>Ascomycota</taxon>
        <taxon>Pezizomycotina</taxon>
        <taxon>Dothideomycetes</taxon>
        <taxon>Dothideomycetes incertae sedis</taxon>
        <taxon>Lineolatales</taxon>
        <taxon>Lineolataceae</taxon>
        <taxon>Lineolata</taxon>
    </lineage>
</organism>
<dbReference type="OrthoDB" id="10253878at2759"/>
<dbReference type="PANTHER" id="PTHR12184">
    <property type="entry name" value="UBIQUINOL-CYTOCHROME C REDUCTASE COMPLEX ASSEMBLY FACTOR 1 FAMILY MEMBER"/>
    <property type="match status" value="1"/>
</dbReference>
<evidence type="ECO:0000259" key="2">
    <source>
        <dbReference type="Pfam" id="PF03981"/>
    </source>
</evidence>
<evidence type="ECO:0000313" key="4">
    <source>
        <dbReference type="Proteomes" id="UP000799766"/>
    </source>
</evidence>
<proteinExistence type="inferred from homology"/>
<dbReference type="Pfam" id="PF03981">
    <property type="entry name" value="Ubiq_cyt_C_chap"/>
    <property type="match status" value="1"/>
</dbReference>
<reference evidence="3" key="1">
    <citation type="journal article" date="2020" name="Stud. Mycol.">
        <title>101 Dothideomycetes genomes: a test case for predicting lifestyles and emergence of pathogens.</title>
        <authorList>
            <person name="Haridas S."/>
            <person name="Albert R."/>
            <person name="Binder M."/>
            <person name="Bloem J."/>
            <person name="Labutti K."/>
            <person name="Salamov A."/>
            <person name="Andreopoulos B."/>
            <person name="Baker S."/>
            <person name="Barry K."/>
            <person name="Bills G."/>
            <person name="Bluhm B."/>
            <person name="Cannon C."/>
            <person name="Castanera R."/>
            <person name="Culley D."/>
            <person name="Daum C."/>
            <person name="Ezra D."/>
            <person name="Gonzalez J."/>
            <person name="Henrissat B."/>
            <person name="Kuo A."/>
            <person name="Liang C."/>
            <person name="Lipzen A."/>
            <person name="Lutzoni F."/>
            <person name="Magnuson J."/>
            <person name="Mondo S."/>
            <person name="Nolan M."/>
            <person name="Ohm R."/>
            <person name="Pangilinan J."/>
            <person name="Park H.-J."/>
            <person name="Ramirez L."/>
            <person name="Alfaro M."/>
            <person name="Sun H."/>
            <person name="Tritt A."/>
            <person name="Yoshinaga Y."/>
            <person name="Zwiers L.-H."/>
            <person name="Turgeon B."/>
            <person name="Goodwin S."/>
            <person name="Spatafora J."/>
            <person name="Crous P."/>
            <person name="Grigoriev I."/>
        </authorList>
    </citation>
    <scope>NUCLEOTIDE SEQUENCE</scope>
    <source>
        <strain evidence="3">ATCC 16933</strain>
    </source>
</reference>
<dbReference type="GO" id="GO:0005739">
    <property type="term" value="C:mitochondrion"/>
    <property type="evidence" value="ECO:0007669"/>
    <property type="project" value="TreeGrafter"/>
</dbReference>
<dbReference type="EMBL" id="MU001683">
    <property type="protein sequence ID" value="KAF2456551.1"/>
    <property type="molecule type" value="Genomic_DNA"/>
</dbReference>
<dbReference type="PANTHER" id="PTHR12184:SF1">
    <property type="entry name" value="UBIQUINOL-CYTOCHROME-C REDUCTASE COMPLEX ASSEMBLY FACTOR 1"/>
    <property type="match status" value="1"/>
</dbReference>
<evidence type="ECO:0000313" key="3">
    <source>
        <dbReference type="EMBL" id="KAF2456551.1"/>
    </source>
</evidence>
<dbReference type="Proteomes" id="UP000799766">
    <property type="component" value="Unassembled WGS sequence"/>
</dbReference>
<feature type="domain" description="Ubiquinol-cytochrome c chaperone" evidence="2">
    <location>
        <begin position="53"/>
        <end position="193"/>
    </location>
</feature>
<evidence type="ECO:0000256" key="1">
    <source>
        <dbReference type="ARBA" id="ARBA00006407"/>
    </source>
</evidence>